<dbReference type="EnsemblPlants" id="KQL05935">
    <property type="protein sequence ID" value="KQL05935"/>
    <property type="gene ID" value="SETIT_005487mg"/>
</dbReference>
<reference evidence="2" key="1">
    <citation type="journal article" date="2012" name="Nat. Biotechnol.">
        <title>Reference genome sequence of the model plant Setaria.</title>
        <authorList>
            <person name="Bennetzen J.L."/>
            <person name="Schmutz J."/>
            <person name="Wang H."/>
            <person name="Percifield R."/>
            <person name="Hawkins J."/>
            <person name="Pontaroli A.C."/>
            <person name="Estep M."/>
            <person name="Feng L."/>
            <person name="Vaughn J.N."/>
            <person name="Grimwood J."/>
            <person name="Jenkins J."/>
            <person name="Barry K."/>
            <person name="Lindquist E."/>
            <person name="Hellsten U."/>
            <person name="Deshpande S."/>
            <person name="Wang X."/>
            <person name="Wu X."/>
            <person name="Mitros T."/>
            <person name="Triplett J."/>
            <person name="Yang X."/>
            <person name="Ye C.Y."/>
            <person name="Mauro-Herrera M."/>
            <person name="Wang L."/>
            <person name="Li P."/>
            <person name="Sharma M."/>
            <person name="Sharma R."/>
            <person name="Ronald P.C."/>
            <person name="Panaud O."/>
            <person name="Kellogg E.A."/>
            <person name="Brutnell T.P."/>
            <person name="Doust A.N."/>
            <person name="Tuskan G.A."/>
            <person name="Rokhsar D."/>
            <person name="Devos K.M."/>
        </authorList>
    </citation>
    <scope>NUCLEOTIDE SEQUENCE [LARGE SCALE GENOMIC DNA]</scope>
    <source>
        <strain evidence="2">cv. Yugu1</strain>
    </source>
</reference>
<name>K3XU80_SETIT</name>
<proteinExistence type="predicted"/>
<evidence type="ECO:0000313" key="2">
    <source>
        <dbReference type="Proteomes" id="UP000004995"/>
    </source>
</evidence>
<reference evidence="1" key="2">
    <citation type="submission" date="2018-08" db="UniProtKB">
        <authorList>
            <consortium name="EnsemblPlants"/>
        </authorList>
    </citation>
    <scope>IDENTIFICATION</scope>
    <source>
        <strain evidence="1">Yugu1</strain>
    </source>
</reference>
<sequence length="51" mass="5961">MPNLCHKPKEADTPTRILTNRLSSDLSSLHVFRGKKDKFQTMHKHFLKKKA</sequence>
<dbReference type="Proteomes" id="UP000004995">
    <property type="component" value="Unassembled WGS sequence"/>
</dbReference>
<dbReference type="InParanoid" id="K3XU80"/>
<dbReference type="EMBL" id="AGNK02003202">
    <property type="status" value="NOT_ANNOTATED_CDS"/>
    <property type="molecule type" value="Genomic_DNA"/>
</dbReference>
<protein>
    <submittedName>
        <fullName evidence="1">Uncharacterized protein</fullName>
    </submittedName>
</protein>
<dbReference type="Gramene" id="KQL05935">
    <property type="protein sequence ID" value="KQL05935"/>
    <property type="gene ID" value="SETIT_005487mg"/>
</dbReference>
<dbReference type="AlphaFoldDB" id="K3XU80"/>
<accession>K3XU80</accession>
<keyword evidence="2" id="KW-1185">Reference proteome</keyword>
<evidence type="ECO:0000313" key="1">
    <source>
        <dbReference type="EnsemblPlants" id="KQL05935"/>
    </source>
</evidence>
<organism evidence="1 2">
    <name type="scientific">Setaria italica</name>
    <name type="common">Foxtail millet</name>
    <name type="synonym">Panicum italicum</name>
    <dbReference type="NCBI Taxonomy" id="4555"/>
    <lineage>
        <taxon>Eukaryota</taxon>
        <taxon>Viridiplantae</taxon>
        <taxon>Streptophyta</taxon>
        <taxon>Embryophyta</taxon>
        <taxon>Tracheophyta</taxon>
        <taxon>Spermatophyta</taxon>
        <taxon>Magnoliopsida</taxon>
        <taxon>Liliopsida</taxon>
        <taxon>Poales</taxon>
        <taxon>Poaceae</taxon>
        <taxon>PACMAD clade</taxon>
        <taxon>Panicoideae</taxon>
        <taxon>Panicodae</taxon>
        <taxon>Paniceae</taxon>
        <taxon>Cenchrinae</taxon>
        <taxon>Setaria</taxon>
    </lineage>
</organism>
<dbReference type="HOGENOM" id="CLU_3110010_0_0_1"/>